<name>A0AA41WES5_9BACT</name>
<feature type="binding site" evidence="4">
    <location>
        <begin position="124"/>
        <end position="128"/>
    </location>
    <ligand>
        <name>S-adenosyl-L-methionine</name>
        <dbReference type="ChEBI" id="CHEBI:59789"/>
    </ligand>
</feature>
<comment type="function">
    <text evidence="4">Methylates the class 1 translation termination release factors RF1/PrfA and RF2/PrfB on the glutamine residue of the universally conserved GGQ motif.</text>
</comment>
<dbReference type="InterPro" id="IPR040758">
    <property type="entry name" value="PrmC_N"/>
</dbReference>
<feature type="binding site" evidence="4">
    <location>
        <position position="150"/>
    </location>
    <ligand>
        <name>S-adenosyl-L-methionine</name>
        <dbReference type="ChEBI" id="CHEBI:59789"/>
    </ligand>
</feature>
<feature type="domain" description="Release factor glutamine methyltransferase N-terminal" evidence="6">
    <location>
        <begin position="9"/>
        <end position="78"/>
    </location>
</feature>
<organism evidence="7 8">
    <name type="scientific">Thermalbibacter longus</name>
    <dbReference type="NCBI Taxonomy" id="2951981"/>
    <lineage>
        <taxon>Bacteria</taxon>
        <taxon>Pseudomonadati</taxon>
        <taxon>Thermomicrobiota</taxon>
        <taxon>Thermomicrobia</taxon>
        <taxon>Thermomicrobiales</taxon>
        <taxon>Thermomicrobiaceae</taxon>
        <taxon>Thermalbibacter</taxon>
    </lineage>
</organism>
<keyword evidence="2 4" id="KW-0808">Transferase</keyword>
<comment type="similarity">
    <text evidence="4">Belongs to the protein N5-glutamine methyltransferase family. PrmC subfamily.</text>
</comment>
<evidence type="ECO:0000259" key="5">
    <source>
        <dbReference type="Pfam" id="PF13847"/>
    </source>
</evidence>
<evidence type="ECO:0000313" key="7">
    <source>
        <dbReference type="EMBL" id="MCM8749050.1"/>
    </source>
</evidence>
<feature type="binding site" evidence="4">
    <location>
        <position position="192"/>
    </location>
    <ligand>
        <name>S-adenosyl-L-methionine</name>
        <dbReference type="ChEBI" id="CHEBI:59789"/>
    </ligand>
</feature>
<dbReference type="InterPro" id="IPR004556">
    <property type="entry name" value="HemK-like"/>
</dbReference>
<evidence type="ECO:0000256" key="3">
    <source>
        <dbReference type="ARBA" id="ARBA00022691"/>
    </source>
</evidence>
<proteinExistence type="inferred from homology"/>
<dbReference type="Gene3D" id="1.10.8.10">
    <property type="entry name" value="DNA helicase RuvA subunit, C-terminal domain"/>
    <property type="match status" value="1"/>
</dbReference>
<dbReference type="PANTHER" id="PTHR18895">
    <property type="entry name" value="HEMK METHYLTRANSFERASE"/>
    <property type="match status" value="1"/>
</dbReference>
<dbReference type="RefSeq" id="WP_284056829.1">
    <property type="nucleotide sequence ID" value="NZ_JAMSLR010000004.1"/>
</dbReference>
<dbReference type="InterPro" id="IPR029063">
    <property type="entry name" value="SAM-dependent_MTases_sf"/>
</dbReference>
<dbReference type="GO" id="GO:0102559">
    <property type="term" value="F:peptide chain release factor N(5)-glutamine methyltransferase activity"/>
    <property type="evidence" value="ECO:0007669"/>
    <property type="project" value="UniProtKB-EC"/>
</dbReference>
<dbReference type="PANTHER" id="PTHR18895:SF74">
    <property type="entry name" value="MTRF1L RELEASE FACTOR GLUTAMINE METHYLTRANSFERASE"/>
    <property type="match status" value="1"/>
</dbReference>
<evidence type="ECO:0000259" key="6">
    <source>
        <dbReference type="Pfam" id="PF17827"/>
    </source>
</evidence>
<dbReference type="NCBIfam" id="TIGR03534">
    <property type="entry name" value="RF_mod_PrmC"/>
    <property type="match status" value="1"/>
</dbReference>
<dbReference type="Pfam" id="PF17827">
    <property type="entry name" value="PrmC_N"/>
    <property type="match status" value="1"/>
</dbReference>
<sequence length="283" mass="31229">MARPTISILLRRASERLRSAGIGTPRLDAEILLMAVLGQDRAGLYRNLREPVSPEAADRFFQLVERRARGEPVAYLTGRREFYGLEFFVTPAVLIPRPETEFLVTWAAERLRQRARRSICVDVGTGCGAVAVALAHALGPAWQGTLVGSDISRRALEVARVNRDRLAPRQVELICGDLLDWCRGPLDLVTANLPYLRPDQAHSGLAFEPPQALYAGEDGFALYRRLLHQAAALLRPDGGIICEIDPGQRQLARETAQALLPAARVQILPDLAGLDRYLTIELA</sequence>
<comment type="catalytic activity">
    <reaction evidence="4">
        <text>L-glutaminyl-[peptide chain release factor] + S-adenosyl-L-methionine = N(5)-methyl-L-glutaminyl-[peptide chain release factor] + S-adenosyl-L-homocysteine + H(+)</text>
        <dbReference type="Rhea" id="RHEA:42896"/>
        <dbReference type="Rhea" id="RHEA-COMP:10271"/>
        <dbReference type="Rhea" id="RHEA-COMP:10272"/>
        <dbReference type="ChEBI" id="CHEBI:15378"/>
        <dbReference type="ChEBI" id="CHEBI:30011"/>
        <dbReference type="ChEBI" id="CHEBI:57856"/>
        <dbReference type="ChEBI" id="CHEBI:59789"/>
        <dbReference type="ChEBI" id="CHEBI:61891"/>
        <dbReference type="EC" id="2.1.1.297"/>
    </reaction>
</comment>
<comment type="caution">
    <text evidence="4">Lacks conserved residue(s) required for the propagation of feature annotation.</text>
</comment>
<reference evidence="7" key="1">
    <citation type="submission" date="2022-06" db="EMBL/GenBank/DDBJ databases">
        <title>CFH 74404 Thermomicrobiaceae sp.</title>
        <authorList>
            <person name="Ming H."/>
            <person name="Li W.-J."/>
            <person name="Zhao Z."/>
        </authorList>
    </citation>
    <scope>NUCLEOTIDE SEQUENCE</scope>
    <source>
        <strain evidence="7">CFH 74404</strain>
    </source>
</reference>
<dbReference type="NCBIfam" id="TIGR00536">
    <property type="entry name" value="hemK_fam"/>
    <property type="match status" value="1"/>
</dbReference>
<evidence type="ECO:0000256" key="2">
    <source>
        <dbReference type="ARBA" id="ARBA00022679"/>
    </source>
</evidence>
<comment type="caution">
    <text evidence="7">The sequence shown here is derived from an EMBL/GenBank/DDBJ whole genome shotgun (WGS) entry which is preliminary data.</text>
</comment>
<accession>A0AA41WES5</accession>
<keyword evidence="1 4" id="KW-0489">Methyltransferase</keyword>
<protein>
    <recommendedName>
        <fullName evidence="4">Release factor glutamine methyltransferase</fullName>
        <shortName evidence="4">RF MTase</shortName>
        <ecNumber evidence="4">2.1.1.297</ecNumber>
    </recommendedName>
    <alternativeName>
        <fullName evidence="4">N5-glutamine methyltransferase PrmC</fullName>
    </alternativeName>
    <alternativeName>
        <fullName evidence="4">Protein-(glutamine-N5) MTase PrmC</fullName>
    </alternativeName>
    <alternativeName>
        <fullName evidence="4">Protein-glutamine N-methyltransferase PrmC</fullName>
    </alternativeName>
</protein>
<dbReference type="EMBL" id="JAMSLR010000004">
    <property type="protein sequence ID" value="MCM8749050.1"/>
    <property type="molecule type" value="Genomic_DNA"/>
</dbReference>
<dbReference type="SUPFAM" id="SSF53335">
    <property type="entry name" value="S-adenosyl-L-methionine-dependent methyltransferases"/>
    <property type="match status" value="1"/>
</dbReference>
<dbReference type="AlphaFoldDB" id="A0AA41WES5"/>
<gene>
    <name evidence="4 7" type="primary">prmC</name>
    <name evidence="7" type="ORF">NET02_07835</name>
</gene>
<dbReference type="CDD" id="cd02440">
    <property type="entry name" value="AdoMet_MTases"/>
    <property type="match status" value="1"/>
</dbReference>
<dbReference type="HAMAP" id="MF_02126">
    <property type="entry name" value="RF_methyltr_PrmC"/>
    <property type="match status" value="1"/>
</dbReference>
<keyword evidence="3 4" id="KW-0949">S-adenosyl-L-methionine</keyword>
<keyword evidence="8" id="KW-1185">Reference proteome</keyword>
<dbReference type="EC" id="2.1.1.297" evidence="4"/>
<dbReference type="Gene3D" id="3.40.50.150">
    <property type="entry name" value="Vaccinia Virus protein VP39"/>
    <property type="match status" value="1"/>
</dbReference>
<dbReference type="Proteomes" id="UP001165306">
    <property type="component" value="Unassembled WGS sequence"/>
</dbReference>
<dbReference type="Pfam" id="PF13847">
    <property type="entry name" value="Methyltransf_31"/>
    <property type="match status" value="1"/>
</dbReference>
<evidence type="ECO:0000256" key="1">
    <source>
        <dbReference type="ARBA" id="ARBA00022603"/>
    </source>
</evidence>
<dbReference type="InterPro" id="IPR019874">
    <property type="entry name" value="RF_methyltr_PrmC"/>
</dbReference>
<dbReference type="InterPro" id="IPR025714">
    <property type="entry name" value="Methyltranfer_dom"/>
</dbReference>
<dbReference type="InterPro" id="IPR050320">
    <property type="entry name" value="N5-glutamine_MTase"/>
</dbReference>
<evidence type="ECO:0000313" key="8">
    <source>
        <dbReference type="Proteomes" id="UP001165306"/>
    </source>
</evidence>
<feature type="domain" description="Methyltransferase" evidence="5">
    <location>
        <begin position="121"/>
        <end position="245"/>
    </location>
</feature>
<evidence type="ECO:0000256" key="4">
    <source>
        <dbReference type="HAMAP-Rule" id="MF_02126"/>
    </source>
</evidence>
<dbReference type="GO" id="GO:0032259">
    <property type="term" value="P:methylation"/>
    <property type="evidence" value="ECO:0007669"/>
    <property type="project" value="UniProtKB-KW"/>
</dbReference>